<gene>
    <name evidence="2" type="ORF">QR680_011293</name>
</gene>
<accession>A0AA39MCL3</accession>
<organism evidence="2 3">
    <name type="scientific">Steinernema hermaphroditum</name>
    <dbReference type="NCBI Taxonomy" id="289476"/>
    <lineage>
        <taxon>Eukaryota</taxon>
        <taxon>Metazoa</taxon>
        <taxon>Ecdysozoa</taxon>
        <taxon>Nematoda</taxon>
        <taxon>Chromadorea</taxon>
        <taxon>Rhabditida</taxon>
        <taxon>Tylenchina</taxon>
        <taxon>Panagrolaimomorpha</taxon>
        <taxon>Strongyloidoidea</taxon>
        <taxon>Steinernematidae</taxon>
        <taxon>Steinernema</taxon>
    </lineage>
</organism>
<feature type="region of interest" description="Disordered" evidence="1">
    <location>
        <begin position="64"/>
        <end position="118"/>
    </location>
</feature>
<evidence type="ECO:0000313" key="2">
    <source>
        <dbReference type="EMBL" id="KAK0429287.1"/>
    </source>
</evidence>
<comment type="caution">
    <text evidence="2">The sequence shown here is derived from an EMBL/GenBank/DDBJ whole genome shotgun (WGS) entry which is preliminary data.</text>
</comment>
<dbReference type="EMBL" id="JAUCMV010000001">
    <property type="protein sequence ID" value="KAK0429287.1"/>
    <property type="molecule type" value="Genomic_DNA"/>
</dbReference>
<sequence length="134" mass="14928">MLKFQLEASSAFQAGGADASSTSMMASSGILKNSQEAALHLLQHRLEGGPRPAFHAAGAQCSLHLTTSGNGPAGNRYTSTMQQRQQQQQQQFRYLQRRRPPHTERDRPSNISLHFNKLEEEPHHKEVLLSTLPK</sequence>
<proteinExistence type="predicted"/>
<dbReference type="AlphaFoldDB" id="A0AA39MCL3"/>
<protein>
    <submittedName>
        <fullName evidence="2">Uncharacterized protein</fullName>
    </submittedName>
</protein>
<feature type="compositionally biased region" description="Low complexity" evidence="1">
    <location>
        <begin position="82"/>
        <end position="94"/>
    </location>
</feature>
<reference evidence="2" key="1">
    <citation type="submission" date="2023-06" db="EMBL/GenBank/DDBJ databases">
        <title>Genomic analysis of the entomopathogenic nematode Steinernema hermaphroditum.</title>
        <authorList>
            <person name="Schwarz E.M."/>
            <person name="Heppert J.K."/>
            <person name="Baniya A."/>
            <person name="Schwartz H.T."/>
            <person name="Tan C.-H."/>
            <person name="Antoshechkin I."/>
            <person name="Sternberg P.W."/>
            <person name="Goodrich-Blair H."/>
            <person name="Dillman A.R."/>
        </authorList>
    </citation>
    <scope>NUCLEOTIDE SEQUENCE</scope>
    <source>
        <strain evidence="2">PS9179</strain>
        <tissue evidence="2">Whole animal</tissue>
    </source>
</reference>
<dbReference type="Proteomes" id="UP001175271">
    <property type="component" value="Unassembled WGS sequence"/>
</dbReference>
<keyword evidence="3" id="KW-1185">Reference proteome</keyword>
<feature type="compositionally biased region" description="Polar residues" evidence="1">
    <location>
        <begin position="64"/>
        <end position="81"/>
    </location>
</feature>
<evidence type="ECO:0000313" key="3">
    <source>
        <dbReference type="Proteomes" id="UP001175271"/>
    </source>
</evidence>
<evidence type="ECO:0000256" key="1">
    <source>
        <dbReference type="SAM" id="MobiDB-lite"/>
    </source>
</evidence>
<name>A0AA39MCL3_9BILA</name>